<dbReference type="PANTHER" id="PTHR31286">
    <property type="entry name" value="GLYCINE-RICH CELL WALL STRUCTURAL PROTEIN 1.8-LIKE"/>
    <property type="match status" value="1"/>
</dbReference>
<feature type="compositionally biased region" description="Polar residues" evidence="2">
    <location>
        <begin position="95"/>
        <end position="115"/>
    </location>
</feature>
<dbReference type="InterPro" id="IPR040256">
    <property type="entry name" value="At4g02000-like"/>
</dbReference>
<evidence type="ECO:0000313" key="4">
    <source>
        <dbReference type="EMBL" id="KAJ8773306.1"/>
    </source>
</evidence>
<keyword evidence="1" id="KW-0862">Zinc</keyword>
<proteinExistence type="predicted"/>
<evidence type="ECO:0000256" key="2">
    <source>
        <dbReference type="SAM" id="MobiDB-lite"/>
    </source>
</evidence>
<protein>
    <recommendedName>
        <fullName evidence="3">CCHC-type domain-containing protein</fullName>
    </recommendedName>
</protein>
<keyword evidence="1" id="KW-0479">Metal-binding</keyword>
<gene>
    <name evidence="4" type="ORF">K2173_028483</name>
</gene>
<accession>A0AAV8U1Z6</accession>
<reference evidence="4 5" key="1">
    <citation type="submission" date="2021-09" db="EMBL/GenBank/DDBJ databases">
        <title>Genomic insights and catalytic innovation underlie evolution of tropane alkaloids biosynthesis.</title>
        <authorList>
            <person name="Wang Y.-J."/>
            <person name="Tian T."/>
            <person name="Huang J.-P."/>
            <person name="Huang S.-X."/>
        </authorList>
    </citation>
    <scope>NUCLEOTIDE SEQUENCE [LARGE SCALE GENOMIC DNA]</scope>
    <source>
        <strain evidence="4">KIB-2018</strain>
        <tissue evidence="4">Leaf</tissue>
    </source>
</reference>
<keyword evidence="5" id="KW-1185">Reference proteome</keyword>
<dbReference type="GO" id="GO:0008270">
    <property type="term" value="F:zinc ion binding"/>
    <property type="evidence" value="ECO:0007669"/>
    <property type="project" value="UniProtKB-KW"/>
</dbReference>
<dbReference type="PROSITE" id="PS50158">
    <property type="entry name" value="ZF_CCHC"/>
    <property type="match status" value="1"/>
</dbReference>
<sequence length="159" mass="17635">MARYHPSIYNALGNLVGRTVKIDNHTQLSQRGKFARVAVDVDLSAPLCPCVELDGEIIRVAYEGLPQICFECGRVGHGAPTCPIKPARPPVSVQPYDNPTVPTQLDNNSASSSESLHQEEYSPWMQVTCRPCRHQLPRWPKVSHILTATPMSDCEDRNS</sequence>
<feature type="region of interest" description="Disordered" evidence="2">
    <location>
        <begin position="86"/>
        <end position="117"/>
    </location>
</feature>
<dbReference type="EMBL" id="JAIWQS010000002">
    <property type="protein sequence ID" value="KAJ8773306.1"/>
    <property type="molecule type" value="Genomic_DNA"/>
</dbReference>
<dbReference type="AlphaFoldDB" id="A0AAV8U1Z6"/>
<name>A0AAV8U1Z6_9ROSI</name>
<dbReference type="InterPro" id="IPR001878">
    <property type="entry name" value="Znf_CCHC"/>
</dbReference>
<dbReference type="GO" id="GO:0003676">
    <property type="term" value="F:nucleic acid binding"/>
    <property type="evidence" value="ECO:0007669"/>
    <property type="project" value="InterPro"/>
</dbReference>
<feature type="domain" description="CCHC-type" evidence="3">
    <location>
        <begin position="69"/>
        <end position="83"/>
    </location>
</feature>
<dbReference type="InterPro" id="IPR036875">
    <property type="entry name" value="Znf_CCHC_sf"/>
</dbReference>
<dbReference type="SUPFAM" id="SSF57756">
    <property type="entry name" value="Retrovirus zinc finger-like domains"/>
    <property type="match status" value="1"/>
</dbReference>
<organism evidence="4 5">
    <name type="scientific">Erythroxylum novogranatense</name>
    <dbReference type="NCBI Taxonomy" id="1862640"/>
    <lineage>
        <taxon>Eukaryota</taxon>
        <taxon>Viridiplantae</taxon>
        <taxon>Streptophyta</taxon>
        <taxon>Embryophyta</taxon>
        <taxon>Tracheophyta</taxon>
        <taxon>Spermatophyta</taxon>
        <taxon>Magnoliopsida</taxon>
        <taxon>eudicotyledons</taxon>
        <taxon>Gunneridae</taxon>
        <taxon>Pentapetalae</taxon>
        <taxon>rosids</taxon>
        <taxon>fabids</taxon>
        <taxon>Malpighiales</taxon>
        <taxon>Erythroxylaceae</taxon>
        <taxon>Erythroxylum</taxon>
    </lineage>
</organism>
<evidence type="ECO:0000256" key="1">
    <source>
        <dbReference type="PROSITE-ProRule" id="PRU00047"/>
    </source>
</evidence>
<evidence type="ECO:0000259" key="3">
    <source>
        <dbReference type="PROSITE" id="PS50158"/>
    </source>
</evidence>
<evidence type="ECO:0000313" key="5">
    <source>
        <dbReference type="Proteomes" id="UP001159364"/>
    </source>
</evidence>
<dbReference type="Proteomes" id="UP001159364">
    <property type="component" value="Linkage Group LG02"/>
</dbReference>
<comment type="caution">
    <text evidence="4">The sequence shown here is derived from an EMBL/GenBank/DDBJ whole genome shotgun (WGS) entry which is preliminary data.</text>
</comment>
<keyword evidence="1" id="KW-0863">Zinc-finger</keyword>
<dbReference type="PANTHER" id="PTHR31286:SF99">
    <property type="entry name" value="DUF4283 DOMAIN-CONTAINING PROTEIN"/>
    <property type="match status" value="1"/>
</dbReference>